<dbReference type="EMBL" id="JABZRA010000033">
    <property type="protein sequence ID" value="MBF1272488.1"/>
    <property type="molecule type" value="Genomic_DNA"/>
</dbReference>
<keyword evidence="1" id="KW-0808">Transferase</keyword>
<accession>A0A930GUR2</accession>
<dbReference type="InterPro" id="IPR050088">
    <property type="entry name" value="IspD/TarI_cytidylyltransf_bact"/>
</dbReference>
<dbReference type="Pfam" id="PF01128">
    <property type="entry name" value="IspD"/>
    <property type="match status" value="2"/>
</dbReference>
<organism evidence="4 5">
    <name type="scientific">Oribacterium sinus</name>
    <dbReference type="NCBI Taxonomy" id="237576"/>
    <lineage>
        <taxon>Bacteria</taxon>
        <taxon>Bacillati</taxon>
        <taxon>Bacillota</taxon>
        <taxon>Clostridia</taxon>
        <taxon>Lachnospirales</taxon>
        <taxon>Lachnospiraceae</taxon>
        <taxon>Oribacterium</taxon>
    </lineage>
</organism>
<evidence type="ECO:0000313" key="4">
    <source>
        <dbReference type="EMBL" id="MBF1272488.1"/>
    </source>
</evidence>
<evidence type="ECO:0000256" key="1">
    <source>
        <dbReference type="ARBA" id="ARBA00022679"/>
    </source>
</evidence>
<keyword evidence="2 4" id="KW-0548">Nucleotidyltransferase</keyword>
<protein>
    <submittedName>
        <fullName evidence="4">2-C-methyl-D-erythritol 4-phosphate cytidylyltransferase</fullName>
    </submittedName>
</protein>
<gene>
    <name evidence="4" type="ORF">HXM90_03565</name>
</gene>
<sequence length="287" mass="33296">MPNQREITVILLMAGKGSRMGCKEKKQFLPFQGKPLYYSALQKFCSWNRCKEILLILSKEDKERVEGELKQWREELGLRFLEGESAQCKEELASSFSPLTQEGIAVSLIEGGAERYWSVYSALEFLKNREANREKYRKEQEIEHGESKNLQTDRSLFIHDGARPCFSLDLCERIYEARKSYGAVIPGLPVTDTIKRVEKGIVQESVDRNSLYRIQTPQAFSFPLLWEAYKTFLEKKEEGLSITDDAMMVEAFSKEQPHLVLGEEKNQKITVPEDLIYLKFLEEHHKQ</sequence>
<dbReference type="AlphaFoldDB" id="A0A930GUR2"/>
<dbReference type="CDD" id="cd02516">
    <property type="entry name" value="CDP-ME_synthetase"/>
    <property type="match status" value="1"/>
</dbReference>
<comment type="caution">
    <text evidence="4">The sequence shown here is derived from an EMBL/GenBank/DDBJ whole genome shotgun (WGS) entry which is preliminary data.</text>
</comment>
<dbReference type="SUPFAM" id="SSF53448">
    <property type="entry name" value="Nucleotide-diphospho-sugar transferases"/>
    <property type="match status" value="1"/>
</dbReference>
<dbReference type="PANTHER" id="PTHR32125:SF4">
    <property type="entry name" value="2-C-METHYL-D-ERYTHRITOL 4-PHOSPHATE CYTIDYLYLTRANSFERASE, CHLOROPLASTIC"/>
    <property type="match status" value="1"/>
</dbReference>
<dbReference type="InterPro" id="IPR034683">
    <property type="entry name" value="IspD/TarI"/>
</dbReference>
<name>A0A930GUR2_9FIRM</name>
<keyword evidence="3" id="KW-0414">Isoprene biosynthesis</keyword>
<dbReference type="RefSeq" id="WP_304070677.1">
    <property type="nucleotide sequence ID" value="NZ_JABZRA010000033.1"/>
</dbReference>
<dbReference type="InterPro" id="IPR029044">
    <property type="entry name" value="Nucleotide-diphossugar_trans"/>
</dbReference>
<proteinExistence type="predicted"/>
<reference evidence="4" key="1">
    <citation type="submission" date="2020-04" db="EMBL/GenBank/DDBJ databases">
        <title>Deep metagenomics examines the oral microbiome during advanced dental caries in children, revealing novel taxa and co-occurrences with host molecules.</title>
        <authorList>
            <person name="Baker J.L."/>
            <person name="Morton J.T."/>
            <person name="Dinis M."/>
            <person name="Alvarez R."/>
            <person name="Tran N.C."/>
            <person name="Knight R."/>
            <person name="Edlund A."/>
        </authorList>
    </citation>
    <scope>NUCLEOTIDE SEQUENCE</scope>
    <source>
        <strain evidence="4">JCVI_38_bin.19</strain>
    </source>
</reference>
<dbReference type="Gene3D" id="3.90.550.10">
    <property type="entry name" value="Spore Coat Polysaccharide Biosynthesis Protein SpsA, Chain A"/>
    <property type="match status" value="1"/>
</dbReference>
<evidence type="ECO:0000313" key="5">
    <source>
        <dbReference type="Proteomes" id="UP000775770"/>
    </source>
</evidence>
<dbReference type="GO" id="GO:0050518">
    <property type="term" value="F:2-C-methyl-D-erythritol 4-phosphate cytidylyltransferase activity"/>
    <property type="evidence" value="ECO:0007669"/>
    <property type="project" value="TreeGrafter"/>
</dbReference>
<dbReference type="PANTHER" id="PTHR32125">
    <property type="entry name" value="2-C-METHYL-D-ERYTHRITOL 4-PHOSPHATE CYTIDYLYLTRANSFERASE, CHLOROPLASTIC"/>
    <property type="match status" value="1"/>
</dbReference>
<dbReference type="GO" id="GO:0008299">
    <property type="term" value="P:isoprenoid biosynthetic process"/>
    <property type="evidence" value="ECO:0007669"/>
    <property type="project" value="UniProtKB-KW"/>
</dbReference>
<dbReference type="Proteomes" id="UP000775770">
    <property type="component" value="Unassembled WGS sequence"/>
</dbReference>
<evidence type="ECO:0000256" key="2">
    <source>
        <dbReference type="ARBA" id="ARBA00022695"/>
    </source>
</evidence>
<evidence type="ECO:0000256" key="3">
    <source>
        <dbReference type="ARBA" id="ARBA00023229"/>
    </source>
</evidence>